<evidence type="ECO:0000259" key="4">
    <source>
        <dbReference type="Pfam" id="PF00557"/>
    </source>
</evidence>
<feature type="domain" description="Peptidase M24 C-terminal" evidence="6">
    <location>
        <begin position="541"/>
        <end position="600"/>
    </location>
</feature>
<dbReference type="InterPro" id="IPR036005">
    <property type="entry name" value="Creatinase/aminopeptidase-like"/>
</dbReference>
<keyword evidence="3" id="KW-0378">Hydrolase</keyword>
<comment type="similarity">
    <text evidence="1">Belongs to the peptidase M24B family.</text>
</comment>
<dbReference type="PANTHER" id="PTHR43763:SF6">
    <property type="entry name" value="XAA-PRO AMINOPEPTIDASE 1"/>
    <property type="match status" value="1"/>
</dbReference>
<dbReference type="GO" id="GO:0046872">
    <property type="term" value="F:metal ion binding"/>
    <property type="evidence" value="ECO:0007669"/>
    <property type="project" value="UniProtKB-KW"/>
</dbReference>
<dbReference type="Proteomes" id="UP000279962">
    <property type="component" value="Chromosome"/>
</dbReference>
<dbReference type="PANTHER" id="PTHR43763">
    <property type="entry name" value="XAA-PRO AMINOPEPTIDASE 1"/>
    <property type="match status" value="1"/>
</dbReference>
<evidence type="ECO:0000256" key="3">
    <source>
        <dbReference type="ARBA" id="ARBA00022801"/>
    </source>
</evidence>
<dbReference type="FunFam" id="3.90.230.10:FF:000004">
    <property type="entry name" value="xaa-Pro aminopeptidase 1 isoform X1"/>
    <property type="match status" value="1"/>
</dbReference>
<evidence type="ECO:0000313" key="7">
    <source>
        <dbReference type="EMBL" id="AYO55142.1"/>
    </source>
</evidence>
<feature type="domain" description="Creatinase N-terminal" evidence="5">
    <location>
        <begin position="11"/>
        <end position="137"/>
    </location>
</feature>
<dbReference type="Gene3D" id="3.90.230.10">
    <property type="entry name" value="Creatinase/methionine aminopeptidase superfamily"/>
    <property type="match status" value="1"/>
</dbReference>
<dbReference type="GO" id="GO:0005737">
    <property type="term" value="C:cytoplasm"/>
    <property type="evidence" value="ECO:0007669"/>
    <property type="project" value="UniProtKB-ARBA"/>
</dbReference>
<evidence type="ECO:0000313" key="8">
    <source>
        <dbReference type="Proteomes" id="UP000279962"/>
    </source>
</evidence>
<gene>
    <name evidence="7" type="ORF">CDG68_16420</name>
</gene>
<evidence type="ECO:0000259" key="6">
    <source>
        <dbReference type="Pfam" id="PF16188"/>
    </source>
</evidence>
<protein>
    <submittedName>
        <fullName evidence="7">Aminopeptidase P family protein</fullName>
    </submittedName>
</protein>
<dbReference type="SUPFAM" id="SSF55920">
    <property type="entry name" value="Creatinase/aminopeptidase"/>
    <property type="match status" value="1"/>
</dbReference>
<evidence type="ECO:0000256" key="2">
    <source>
        <dbReference type="ARBA" id="ARBA00022723"/>
    </source>
</evidence>
<keyword evidence="7" id="KW-0031">Aminopeptidase</keyword>
<dbReference type="RefSeq" id="WP_087552499.1">
    <property type="nucleotide sequence ID" value="NZ_CP033133.1"/>
</dbReference>
<reference evidence="7 8" key="1">
    <citation type="submission" date="2018-10" db="EMBL/GenBank/DDBJ databases">
        <title>The complete genome of Acinetobacter wuhouensis strain WCHAW010062.</title>
        <authorList>
            <person name="Hu Y."/>
            <person name="Long H."/>
            <person name="Feng Y."/>
            <person name="Zong Z."/>
        </authorList>
    </citation>
    <scope>NUCLEOTIDE SEQUENCE [LARGE SCALE GENOMIC DNA]</scope>
    <source>
        <strain evidence="7 8">WCHAW010062</strain>
    </source>
</reference>
<evidence type="ECO:0000259" key="5">
    <source>
        <dbReference type="Pfam" id="PF01321"/>
    </source>
</evidence>
<dbReference type="InterPro" id="IPR000994">
    <property type="entry name" value="Pept_M24"/>
</dbReference>
<dbReference type="Pfam" id="PF16189">
    <property type="entry name" value="Creatinase_N_2"/>
    <property type="match status" value="1"/>
</dbReference>
<name>A0A3G2T580_9GAMM</name>
<dbReference type="InterPro" id="IPR033740">
    <property type="entry name" value="Pept_M24B"/>
</dbReference>
<dbReference type="EMBL" id="CP033133">
    <property type="protein sequence ID" value="AYO55142.1"/>
    <property type="molecule type" value="Genomic_DNA"/>
</dbReference>
<dbReference type="Pfam" id="PF16188">
    <property type="entry name" value="Peptidase_M24_C"/>
    <property type="match status" value="1"/>
</dbReference>
<dbReference type="Gene3D" id="3.40.350.10">
    <property type="entry name" value="Creatinase/prolidase N-terminal domain"/>
    <property type="match status" value="2"/>
</dbReference>
<dbReference type="Pfam" id="PF00557">
    <property type="entry name" value="Peptidase_M24"/>
    <property type="match status" value="1"/>
</dbReference>
<dbReference type="InterPro" id="IPR029149">
    <property type="entry name" value="Creatin/AminoP/Spt16_N"/>
</dbReference>
<dbReference type="AlphaFoldDB" id="A0A3G2T580"/>
<sequence length="600" mass="67468">MNTQTPNEKLSLLRSHMQQHQIDAFIAMSADPHMSEYLPEYWQVRLWLTGFTGSVGTVVVTQDFAGLWVDGRYWVQAEQQLNNTGYILQKQSHDPATTHLAWLAQYLTKDAKISVNGQNISVQQYNALEEIAKQQQFKLETHLDLISEIWHNRPALPLQTVWQMADGLNAFTRVEKISAIRDALSTKNASAHFVSSVDDIAWITNCRGCDVEYNPVFLAHLYIDHSRTVLFIDDAKLSPELQANLEADHIEIIAYAQSAEFLKQIQNQVVLIDPAKVSILHAQAITLHNQVIQDINPSTLFKSCKHPSEIAHIRNAMIKDGVALCHFFHWLDTALKNGESINELSIDEKATAFRKQQQGFIDLSFSTIAGFNANGALPHYRATPDHFSQIVGDGLLLIDSGAQYADGTTDITRVVPIGTTSNEQKRDYTLVLKCHIALAQTVFPEGIASPLLDSITRQTLWKYGLDYRHGTGHGVGFALNVHEGPQVISYYAPPTANTKMRVGMITSNEPGLYHEGKYGIRIENLVVNQPKVFADKAYGDFLEFETLTLCPINTQCIVLDLMTTDEKAWLNQYHQTVRERLSPHLQGEVLNWLVENTQAI</sequence>
<keyword evidence="2" id="KW-0479">Metal-binding</keyword>
<keyword evidence="7" id="KW-0645">Protease</keyword>
<dbReference type="InterPro" id="IPR032416">
    <property type="entry name" value="Peptidase_M24_C"/>
</dbReference>
<dbReference type="CDD" id="cd01085">
    <property type="entry name" value="APP"/>
    <property type="match status" value="1"/>
</dbReference>
<dbReference type="InterPro" id="IPR050422">
    <property type="entry name" value="X-Pro_aminopeptidase_P"/>
</dbReference>
<evidence type="ECO:0000256" key="1">
    <source>
        <dbReference type="ARBA" id="ARBA00008766"/>
    </source>
</evidence>
<dbReference type="GO" id="GO:0070006">
    <property type="term" value="F:metalloaminopeptidase activity"/>
    <property type="evidence" value="ECO:0007669"/>
    <property type="project" value="InterPro"/>
</dbReference>
<organism evidence="7 8">
    <name type="scientific">Acinetobacter wuhouensis</name>
    <dbReference type="NCBI Taxonomy" id="1879050"/>
    <lineage>
        <taxon>Bacteria</taxon>
        <taxon>Pseudomonadati</taxon>
        <taxon>Pseudomonadota</taxon>
        <taxon>Gammaproteobacteria</taxon>
        <taxon>Moraxellales</taxon>
        <taxon>Moraxellaceae</taxon>
        <taxon>Acinetobacter</taxon>
    </lineage>
</organism>
<feature type="domain" description="Peptidase M24" evidence="4">
    <location>
        <begin position="312"/>
        <end position="527"/>
    </location>
</feature>
<dbReference type="Pfam" id="PF01321">
    <property type="entry name" value="Creatinase_N"/>
    <property type="match status" value="1"/>
</dbReference>
<accession>A0A3G2T580</accession>
<proteinExistence type="inferred from homology"/>
<dbReference type="SUPFAM" id="SSF53092">
    <property type="entry name" value="Creatinase/prolidase N-terminal domain"/>
    <property type="match status" value="1"/>
</dbReference>
<dbReference type="InterPro" id="IPR000587">
    <property type="entry name" value="Creatinase_N"/>
</dbReference>